<dbReference type="InterPro" id="IPR013656">
    <property type="entry name" value="PAS_4"/>
</dbReference>
<dbReference type="InterPro" id="IPR038424">
    <property type="entry name" value="H_kinase_PdtaS_GAF_sf"/>
</dbReference>
<evidence type="ECO:0000256" key="4">
    <source>
        <dbReference type="ARBA" id="ARBA00022679"/>
    </source>
</evidence>
<keyword evidence="5" id="KW-0547">Nucleotide-binding</keyword>
<evidence type="ECO:0000256" key="2">
    <source>
        <dbReference type="ARBA" id="ARBA00012438"/>
    </source>
</evidence>
<dbReference type="Gene3D" id="3.30.450.20">
    <property type="entry name" value="PAS domain"/>
    <property type="match status" value="1"/>
</dbReference>
<dbReference type="InterPro" id="IPR003594">
    <property type="entry name" value="HATPase_dom"/>
</dbReference>
<sequence length="507" mass="55219">MSILAEITKANSRLDGDDVDWLRLLVGDWQLIADLSFADLVLWVPRRDPETDDAEAGAGDAEEPDFVVVAQCRPMTGQTMFASDMVGERPGPRHRALLGRAYRTRTTVIAEDDGSRFARADVVPVVRDGRVLGVLSRHTEESRRLGASRMERNHRSSASALLDMVGEGTFPTTDGLSGGRRGEPRVGDGLILLNREGRIRYASPNGVSVLYRLGSEGDIEGRYLADLVTGLVDQRGTVDESLPLVLTGRAPWRTEIESGRVSIALRSIPLMRDGNRTGAVILGRDVSEIRRRERELLSRDALIREMHHRVKNNLQTVSALLRLQSRRASSTEAKSAIEEAMRRVSVIAVVHDALSQSLDDALDFDDILDKGLRLAPDLSSPLARVTTRRVGSFGTIATEDASALLLAITELVTNAVEHGFPFDPDDPDAVPVDGTIEVVPERTEDRLHLRVVDDGVGISGDRGPGDGLGTQIVRTLITADLRGTIDWRPADGGGTEVVLDVPLRPAD</sequence>
<evidence type="ECO:0000256" key="1">
    <source>
        <dbReference type="ARBA" id="ARBA00000085"/>
    </source>
</evidence>
<evidence type="ECO:0000256" key="7">
    <source>
        <dbReference type="ARBA" id="ARBA00022840"/>
    </source>
</evidence>
<evidence type="ECO:0000259" key="8">
    <source>
        <dbReference type="PROSITE" id="PS50109"/>
    </source>
</evidence>
<dbReference type="Gene3D" id="3.30.565.10">
    <property type="entry name" value="Histidine kinase-like ATPase, C-terminal domain"/>
    <property type="match status" value="1"/>
</dbReference>
<evidence type="ECO:0000313" key="9">
    <source>
        <dbReference type="EMBL" id="HJG81232.1"/>
    </source>
</evidence>
<dbReference type="InterPro" id="IPR036890">
    <property type="entry name" value="HATPase_C_sf"/>
</dbReference>
<dbReference type="PANTHER" id="PTHR41523">
    <property type="entry name" value="TWO-COMPONENT SYSTEM SENSOR PROTEIN"/>
    <property type="match status" value="1"/>
</dbReference>
<dbReference type="EC" id="2.7.13.3" evidence="2"/>
<dbReference type="InterPro" id="IPR005467">
    <property type="entry name" value="His_kinase_dom"/>
</dbReference>
<evidence type="ECO:0000256" key="3">
    <source>
        <dbReference type="ARBA" id="ARBA00022553"/>
    </source>
</evidence>
<dbReference type="InterPro" id="IPR035965">
    <property type="entry name" value="PAS-like_dom_sf"/>
</dbReference>
<dbReference type="PANTHER" id="PTHR41523:SF8">
    <property type="entry name" value="ETHYLENE RESPONSE SENSOR PROTEIN"/>
    <property type="match status" value="1"/>
</dbReference>
<dbReference type="PROSITE" id="PS50109">
    <property type="entry name" value="HIS_KIN"/>
    <property type="match status" value="1"/>
</dbReference>
<protein>
    <recommendedName>
        <fullName evidence="2">histidine kinase</fullName>
        <ecNumber evidence="2">2.7.13.3</ecNumber>
    </recommendedName>
</protein>
<evidence type="ECO:0000256" key="5">
    <source>
        <dbReference type="ARBA" id="ARBA00022741"/>
    </source>
</evidence>
<keyword evidence="6 9" id="KW-0418">Kinase</keyword>
<proteinExistence type="predicted"/>
<dbReference type="GO" id="GO:0005524">
    <property type="term" value="F:ATP binding"/>
    <property type="evidence" value="ECO:0007669"/>
    <property type="project" value="UniProtKB-KW"/>
</dbReference>
<evidence type="ECO:0000313" key="10">
    <source>
        <dbReference type="Proteomes" id="UP000784435"/>
    </source>
</evidence>
<dbReference type="Gene3D" id="3.30.450.280">
    <property type="entry name" value="GAF domain"/>
    <property type="match status" value="1"/>
</dbReference>
<dbReference type="InterPro" id="IPR011495">
    <property type="entry name" value="Sig_transdc_His_kin_sub2_dim/P"/>
</dbReference>
<accession>A0A921MFK4</accession>
<comment type="caution">
    <text evidence="9">The sequence shown here is derived from an EMBL/GenBank/DDBJ whole genome shotgun (WGS) entry which is preliminary data.</text>
</comment>
<keyword evidence="7" id="KW-0067">ATP-binding</keyword>
<gene>
    <name evidence="9" type="ORF">K8V08_12550</name>
</gene>
<comment type="catalytic activity">
    <reaction evidence="1">
        <text>ATP + protein L-histidine = ADP + protein N-phospho-L-histidine.</text>
        <dbReference type="EC" id="2.7.13.3"/>
    </reaction>
</comment>
<dbReference type="AlphaFoldDB" id="A0A921MFK4"/>
<reference evidence="9" key="2">
    <citation type="submission" date="2021-09" db="EMBL/GenBank/DDBJ databases">
        <authorList>
            <person name="Gilroy R."/>
        </authorList>
    </citation>
    <scope>NUCLEOTIDE SEQUENCE</scope>
    <source>
        <strain evidence="9">ChiGjej5B5-7349</strain>
    </source>
</reference>
<dbReference type="Proteomes" id="UP000784435">
    <property type="component" value="Unassembled WGS sequence"/>
</dbReference>
<feature type="domain" description="Histidine kinase" evidence="8">
    <location>
        <begin position="305"/>
        <end position="505"/>
    </location>
</feature>
<keyword evidence="4" id="KW-0808">Transferase</keyword>
<dbReference type="SMART" id="SM00387">
    <property type="entry name" value="HATPase_c"/>
    <property type="match status" value="1"/>
</dbReference>
<keyword evidence="3" id="KW-0597">Phosphoprotein</keyword>
<dbReference type="Pfam" id="PF02518">
    <property type="entry name" value="HATPase_c"/>
    <property type="match status" value="1"/>
</dbReference>
<reference evidence="9" key="1">
    <citation type="journal article" date="2021" name="PeerJ">
        <title>Extensive microbial diversity within the chicken gut microbiome revealed by metagenomics and culture.</title>
        <authorList>
            <person name="Gilroy R."/>
            <person name="Ravi A."/>
            <person name="Getino M."/>
            <person name="Pursley I."/>
            <person name="Horton D.L."/>
            <person name="Alikhan N.F."/>
            <person name="Baker D."/>
            <person name="Gharbi K."/>
            <person name="Hall N."/>
            <person name="Watson M."/>
            <person name="Adriaenssens E.M."/>
            <person name="Foster-Nyarko E."/>
            <person name="Jarju S."/>
            <person name="Secka A."/>
            <person name="Antonio M."/>
            <person name="Oren A."/>
            <person name="Chaudhuri R.R."/>
            <person name="La Ragione R."/>
            <person name="Hildebrand F."/>
            <person name="Pallen M.J."/>
        </authorList>
    </citation>
    <scope>NUCLEOTIDE SEQUENCE</scope>
    <source>
        <strain evidence="9">ChiGjej5B5-7349</strain>
    </source>
</reference>
<dbReference type="InterPro" id="IPR000014">
    <property type="entry name" value="PAS"/>
</dbReference>
<evidence type="ECO:0000256" key="6">
    <source>
        <dbReference type="ARBA" id="ARBA00022777"/>
    </source>
</evidence>
<organism evidence="9 10">
    <name type="scientific">Brevibacterium senegalense</name>
    <dbReference type="NCBI Taxonomy" id="1033736"/>
    <lineage>
        <taxon>Bacteria</taxon>
        <taxon>Bacillati</taxon>
        <taxon>Actinomycetota</taxon>
        <taxon>Actinomycetes</taxon>
        <taxon>Micrococcales</taxon>
        <taxon>Brevibacteriaceae</taxon>
        <taxon>Brevibacterium</taxon>
    </lineage>
</organism>
<name>A0A921MFK4_9MICO</name>
<dbReference type="GO" id="GO:0004673">
    <property type="term" value="F:protein histidine kinase activity"/>
    <property type="evidence" value="ECO:0007669"/>
    <property type="project" value="UniProtKB-EC"/>
</dbReference>
<dbReference type="Pfam" id="PF07568">
    <property type="entry name" value="HisKA_2"/>
    <property type="match status" value="1"/>
</dbReference>
<dbReference type="SUPFAM" id="SSF55874">
    <property type="entry name" value="ATPase domain of HSP90 chaperone/DNA topoisomerase II/histidine kinase"/>
    <property type="match status" value="1"/>
</dbReference>
<dbReference type="Pfam" id="PF08448">
    <property type="entry name" value="PAS_4"/>
    <property type="match status" value="1"/>
</dbReference>
<dbReference type="SUPFAM" id="SSF55785">
    <property type="entry name" value="PYP-like sensor domain (PAS domain)"/>
    <property type="match status" value="1"/>
</dbReference>
<dbReference type="Pfam" id="PF12282">
    <property type="entry name" value="GAF_PdtaS"/>
    <property type="match status" value="1"/>
</dbReference>
<dbReference type="EMBL" id="DYUK01000284">
    <property type="protein sequence ID" value="HJG81232.1"/>
    <property type="molecule type" value="Genomic_DNA"/>
</dbReference>
<dbReference type="InterPro" id="IPR022066">
    <property type="entry name" value="PdtaS_GAF"/>
</dbReference>
<dbReference type="CDD" id="cd00130">
    <property type="entry name" value="PAS"/>
    <property type="match status" value="1"/>
</dbReference>